<keyword evidence="3 9" id="KW-0645">Protease</keyword>
<organism evidence="12 13">
    <name type="scientific">Pisciglobus halotolerans</name>
    <dbReference type="NCBI Taxonomy" id="745365"/>
    <lineage>
        <taxon>Bacteria</taxon>
        <taxon>Bacillati</taxon>
        <taxon>Bacillota</taxon>
        <taxon>Bacilli</taxon>
        <taxon>Lactobacillales</taxon>
        <taxon>Carnobacteriaceae</taxon>
    </lineage>
</organism>
<dbReference type="PROSITE" id="PS00855">
    <property type="entry name" value="SPASE_II"/>
    <property type="match status" value="1"/>
</dbReference>
<keyword evidence="7 9" id="KW-1133">Transmembrane helix</keyword>
<dbReference type="Pfam" id="PF01252">
    <property type="entry name" value="Peptidase_A8"/>
    <property type="match status" value="1"/>
</dbReference>
<keyword evidence="8 9" id="KW-0472">Membrane</keyword>
<dbReference type="NCBIfam" id="TIGR00077">
    <property type="entry name" value="lspA"/>
    <property type="match status" value="1"/>
</dbReference>
<dbReference type="EC" id="3.4.23.36" evidence="9"/>
<keyword evidence="4 9" id="KW-0812">Transmembrane</keyword>
<feature type="transmembrane region" description="Helical" evidence="9">
    <location>
        <begin position="59"/>
        <end position="77"/>
    </location>
</feature>
<gene>
    <name evidence="9" type="primary">lspA</name>
    <name evidence="12" type="ORF">SAMN04489868_10543</name>
</gene>
<comment type="similarity">
    <text evidence="1 9 11">Belongs to the peptidase A8 family.</text>
</comment>
<dbReference type="Proteomes" id="UP000198668">
    <property type="component" value="Unassembled WGS sequence"/>
</dbReference>
<keyword evidence="6 9" id="KW-0378">Hydrolase</keyword>
<dbReference type="PANTHER" id="PTHR33695:SF1">
    <property type="entry name" value="LIPOPROTEIN SIGNAL PEPTIDASE"/>
    <property type="match status" value="1"/>
</dbReference>
<dbReference type="OrthoDB" id="9810259at2"/>
<protein>
    <recommendedName>
        <fullName evidence="9">Lipoprotein signal peptidase</fullName>
        <ecNumber evidence="9">3.4.23.36</ecNumber>
    </recommendedName>
    <alternativeName>
        <fullName evidence="9">Prolipoprotein signal peptidase</fullName>
    </alternativeName>
    <alternativeName>
        <fullName evidence="9">Signal peptidase II</fullName>
        <shortName evidence="9">SPase II</shortName>
    </alternativeName>
</protein>
<feature type="active site" evidence="9">
    <location>
        <position position="112"/>
    </location>
</feature>
<evidence type="ECO:0000256" key="6">
    <source>
        <dbReference type="ARBA" id="ARBA00022801"/>
    </source>
</evidence>
<accession>A0A1I3BB71</accession>
<evidence type="ECO:0000256" key="8">
    <source>
        <dbReference type="ARBA" id="ARBA00023136"/>
    </source>
</evidence>
<feature type="transmembrane region" description="Helical" evidence="9">
    <location>
        <begin position="122"/>
        <end position="144"/>
    </location>
</feature>
<keyword evidence="5 9" id="KW-0064">Aspartyl protease</keyword>
<proteinExistence type="inferred from homology"/>
<evidence type="ECO:0000256" key="9">
    <source>
        <dbReference type="HAMAP-Rule" id="MF_00161"/>
    </source>
</evidence>
<keyword evidence="13" id="KW-1185">Reference proteome</keyword>
<dbReference type="GO" id="GO:0004190">
    <property type="term" value="F:aspartic-type endopeptidase activity"/>
    <property type="evidence" value="ECO:0007669"/>
    <property type="project" value="UniProtKB-UniRule"/>
</dbReference>
<comment type="function">
    <text evidence="9 10">This protein specifically catalyzes the removal of signal peptides from prolipoproteins.</text>
</comment>
<dbReference type="PANTHER" id="PTHR33695">
    <property type="entry name" value="LIPOPROTEIN SIGNAL PEPTIDASE"/>
    <property type="match status" value="1"/>
</dbReference>
<dbReference type="AlphaFoldDB" id="A0A1I3BB71"/>
<reference evidence="12 13" key="1">
    <citation type="submission" date="2016-10" db="EMBL/GenBank/DDBJ databases">
        <authorList>
            <person name="de Groot N.N."/>
        </authorList>
    </citation>
    <scope>NUCLEOTIDE SEQUENCE [LARGE SCALE GENOMIC DNA]</scope>
    <source>
        <strain evidence="12 13">DSM 27630</strain>
    </source>
</reference>
<dbReference type="InterPro" id="IPR001872">
    <property type="entry name" value="Peptidase_A8"/>
</dbReference>
<dbReference type="EMBL" id="FOQE01000005">
    <property type="protein sequence ID" value="SFH59420.1"/>
    <property type="molecule type" value="Genomic_DNA"/>
</dbReference>
<dbReference type="GO" id="GO:0006508">
    <property type="term" value="P:proteolysis"/>
    <property type="evidence" value="ECO:0007669"/>
    <property type="project" value="UniProtKB-KW"/>
</dbReference>
<evidence type="ECO:0000256" key="10">
    <source>
        <dbReference type="RuleBase" id="RU000594"/>
    </source>
</evidence>
<feature type="active site" evidence="9">
    <location>
        <position position="128"/>
    </location>
</feature>
<dbReference type="RefSeq" id="WP_047389892.1">
    <property type="nucleotide sequence ID" value="NZ_FOQE01000005.1"/>
</dbReference>
<evidence type="ECO:0000313" key="13">
    <source>
        <dbReference type="Proteomes" id="UP000198668"/>
    </source>
</evidence>
<evidence type="ECO:0000256" key="11">
    <source>
        <dbReference type="RuleBase" id="RU004181"/>
    </source>
</evidence>
<dbReference type="HAMAP" id="MF_00161">
    <property type="entry name" value="LspA"/>
    <property type="match status" value="1"/>
</dbReference>
<evidence type="ECO:0000256" key="1">
    <source>
        <dbReference type="ARBA" id="ARBA00006139"/>
    </source>
</evidence>
<dbReference type="PRINTS" id="PR00781">
    <property type="entry name" value="LIPOSIGPTASE"/>
</dbReference>
<dbReference type="UniPathway" id="UPA00665"/>
<evidence type="ECO:0000256" key="4">
    <source>
        <dbReference type="ARBA" id="ARBA00022692"/>
    </source>
</evidence>
<evidence type="ECO:0000256" key="5">
    <source>
        <dbReference type="ARBA" id="ARBA00022750"/>
    </source>
</evidence>
<comment type="catalytic activity">
    <reaction evidence="9 10">
        <text>Release of signal peptides from bacterial membrane prolipoproteins. Hydrolyzes -Xaa-Yaa-Zaa-|-(S,diacylglyceryl)Cys-, in which Xaa is hydrophobic (preferably Leu), and Yaa (Ala or Ser) and Zaa (Gly or Ala) have small, neutral side chains.</text>
        <dbReference type="EC" id="3.4.23.36"/>
    </reaction>
</comment>
<evidence type="ECO:0000313" key="12">
    <source>
        <dbReference type="EMBL" id="SFH59420.1"/>
    </source>
</evidence>
<keyword evidence="2 9" id="KW-1003">Cell membrane</keyword>
<sequence length="156" mass="17819">MFVYYLIAAVIVGIDQITKYLTVQHIPLYETIEFIPGVVSWTYIQNDGAAWSILEGKMVFFYIITAIVTGVVIYYLHQYAKGEPLFAISLAFILGGTLGNFIDRLHLQYVVDMIRLDFVHFPIFNVADSALTIGVLLLLLYVFLDEKEEKKSKKKN</sequence>
<evidence type="ECO:0000256" key="3">
    <source>
        <dbReference type="ARBA" id="ARBA00022670"/>
    </source>
</evidence>
<evidence type="ECO:0000256" key="2">
    <source>
        <dbReference type="ARBA" id="ARBA00022475"/>
    </source>
</evidence>
<feature type="transmembrane region" description="Helical" evidence="9">
    <location>
        <begin position="84"/>
        <end position="102"/>
    </location>
</feature>
<comment type="pathway">
    <text evidence="9">Protein modification; lipoprotein biosynthesis (signal peptide cleavage).</text>
</comment>
<evidence type="ECO:0000256" key="7">
    <source>
        <dbReference type="ARBA" id="ARBA00022989"/>
    </source>
</evidence>
<dbReference type="GO" id="GO:0005886">
    <property type="term" value="C:plasma membrane"/>
    <property type="evidence" value="ECO:0007669"/>
    <property type="project" value="UniProtKB-SubCell"/>
</dbReference>
<comment type="subcellular location">
    <subcellularLocation>
        <location evidence="9">Cell membrane</location>
        <topology evidence="9">Multi-pass membrane protein</topology>
    </subcellularLocation>
</comment>
<name>A0A1I3BB71_9LACT</name>
<comment type="caution">
    <text evidence="9">Lacks conserved residue(s) required for the propagation of feature annotation.</text>
</comment>